<sequence length="118" mass="12952">MAAGQQSKYRLTDVLGGLSDLISRRRSPSLSRKKRKEPPANESHRKGSAPASLNQMFVPIVELVVASAESPGMSRRTPSPMRQLDVTKTPAPSTLPQALRTEDVAGEDQYDVKLVSHW</sequence>
<dbReference type="EMBL" id="UYRV01108067">
    <property type="protein sequence ID" value="VDN23995.1"/>
    <property type="molecule type" value="Genomic_DNA"/>
</dbReference>
<reference evidence="2 3" key="1">
    <citation type="submission" date="2018-11" db="EMBL/GenBank/DDBJ databases">
        <authorList>
            <consortium name="Pathogen Informatics"/>
        </authorList>
    </citation>
    <scope>NUCLEOTIDE SEQUENCE [LARGE SCALE GENOMIC DNA]</scope>
</reference>
<accession>A0A3P7M3S7</accession>
<dbReference type="OrthoDB" id="5873213at2759"/>
<evidence type="ECO:0000256" key="1">
    <source>
        <dbReference type="SAM" id="MobiDB-lite"/>
    </source>
</evidence>
<evidence type="ECO:0000313" key="3">
    <source>
        <dbReference type="Proteomes" id="UP000271889"/>
    </source>
</evidence>
<feature type="region of interest" description="Disordered" evidence="1">
    <location>
        <begin position="68"/>
        <end position="106"/>
    </location>
</feature>
<dbReference type="AlphaFoldDB" id="A0A3P7M3S7"/>
<keyword evidence="3" id="KW-1185">Reference proteome</keyword>
<dbReference type="Proteomes" id="UP000271889">
    <property type="component" value="Unassembled WGS sequence"/>
</dbReference>
<name>A0A3P7M3S7_CYLGO</name>
<organism evidence="2 3">
    <name type="scientific">Cylicostephanus goldi</name>
    <name type="common">Nematode worm</name>
    <dbReference type="NCBI Taxonomy" id="71465"/>
    <lineage>
        <taxon>Eukaryota</taxon>
        <taxon>Metazoa</taxon>
        <taxon>Ecdysozoa</taxon>
        <taxon>Nematoda</taxon>
        <taxon>Chromadorea</taxon>
        <taxon>Rhabditida</taxon>
        <taxon>Rhabditina</taxon>
        <taxon>Rhabditomorpha</taxon>
        <taxon>Strongyloidea</taxon>
        <taxon>Strongylidae</taxon>
        <taxon>Cylicostephanus</taxon>
    </lineage>
</organism>
<feature type="region of interest" description="Disordered" evidence="1">
    <location>
        <begin position="1"/>
        <end position="53"/>
    </location>
</feature>
<evidence type="ECO:0000313" key="2">
    <source>
        <dbReference type="EMBL" id="VDN23995.1"/>
    </source>
</evidence>
<gene>
    <name evidence="2" type="ORF">CGOC_LOCUS9722</name>
</gene>
<feature type="compositionally biased region" description="Basic residues" evidence="1">
    <location>
        <begin position="24"/>
        <end position="36"/>
    </location>
</feature>
<protein>
    <submittedName>
        <fullName evidence="2">Uncharacterized protein</fullName>
    </submittedName>
</protein>
<proteinExistence type="predicted"/>